<dbReference type="Gene3D" id="3.80.10.10">
    <property type="entry name" value="Ribonuclease Inhibitor"/>
    <property type="match status" value="1"/>
</dbReference>
<dbReference type="EMBL" id="NCKU01005576">
    <property type="protein sequence ID" value="RWS04403.1"/>
    <property type="molecule type" value="Genomic_DNA"/>
</dbReference>
<sequence length="273" mass="31633">MNVEKQLNELLSIIAKHFPKINELLIDENFLNVDFGMLSKRFPNLRSLKLEISEVKGINNSSLTQMLKNLKKLVVLSVSNPWGVFIKNAILSFPPTLKSLTLAHVTIEEEEFASFLKTNPNLESLHIIDRVKIGRTGKKLDLKVFFEEFIRFSSSIKEKTLKTIARLSRLKSLKLDIRFEEKYPDYEVSKIATSYTSFEINNYYFSDDDLNAMMDELKFMAKNRKSELINVQMDCNHNKTEFCLQRALPENLIIKSSGDVFADDSFRNLFNQN</sequence>
<reference evidence="1" key="2">
    <citation type="submission" date="2018-11" db="EMBL/GenBank/DDBJ databases">
        <title>Trombidioid mite genomics.</title>
        <authorList>
            <person name="Dong X."/>
        </authorList>
    </citation>
    <scope>NUCLEOTIDE SEQUENCE</scope>
    <source>
        <strain evidence="1">UoL-WK</strain>
    </source>
</reference>
<dbReference type="Proteomes" id="UP000285301">
    <property type="component" value="Unassembled WGS sequence"/>
</dbReference>
<protein>
    <submittedName>
        <fullName evidence="1">Uncharacterized protein</fullName>
    </submittedName>
</protein>
<evidence type="ECO:0000313" key="3">
    <source>
        <dbReference type="EMBL" id="RWS04403.1"/>
    </source>
</evidence>
<dbReference type="AlphaFoldDB" id="A0A3S3NXN8"/>
<dbReference type="EMBL" id="NCKU01005598">
    <property type="protein sequence ID" value="RWS04373.1"/>
    <property type="molecule type" value="Genomic_DNA"/>
</dbReference>
<dbReference type="EMBL" id="NCKU01006029">
    <property type="protein sequence ID" value="RWS03907.1"/>
    <property type="molecule type" value="Genomic_DNA"/>
</dbReference>
<dbReference type="EMBL" id="NCKU01002332">
    <property type="protein sequence ID" value="RWS09820.1"/>
    <property type="molecule type" value="Genomic_DNA"/>
</dbReference>
<evidence type="ECO:0000313" key="1">
    <source>
        <dbReference type="EMBL" id="RWS03907.1"/>
    </source>
</evidence>
<dbReference type="SUPFAM" id="SSF52047">
    <property type="entry name" value="RNI-like"/>
    <property type="match status" value="1"/>
</dbReference>
<comment type="caution">
    <text evidence="1">The sequence shown here is derived from an EMBL/GenBank/DDBJ whole genome shotgun (WGS) entry which is preliminary data.</text>
</comment>
<keyword evidence="5" id="KW-1185">Reference proteome</keyword>
<name>A0A3S3NXN8_9ACAR</name>
<evidence type="ECO:0000313" key="5">
    <source>
        <dbReference type="Proteomes" id="UP000285301"/>
    </source>
</evidence>
<gene>
    <name evidence="4" type="ORF">B4U79_18106</name>
    <name evidence="3" type="ORF">B4U79_18368</name>
    <name evidence="2" type="ORF">B4U79_18369</name>
    <name evidence="1" type="ORF">B4U79_18396</name>
</gene>
<dbReference type="InterPro" id="IPR032675">
    <property type="entry name" value="LRR_dom_sf"/>
</dbReference>
<accession>A0A3S3NXN8</accession>
<proteinExistence type="predicted"/>
<reference evidence="1 5" key="1">
    <citation type="journal article" date="2018" name="Gigascience">
        <title>Genomes of trombidid mites reveal novel predicted allergens and laterally-transferred genes associated with secondary metabolism.</title>
        <authorList>
            <person name="Dong X."/>
            <person name="Chaisiri K."/>
            <person name="Xia D."/>
            <person name="Armstrong S.D."/>
            <person name="Fang Y."/>
            <person name="Donnelly M.J."/>
            <person name="Kadowaki T."/>
            <person name="McGarry J.W."/>
            <person name="Darby A.C."/>
            <person name="Makepeace B.L."/>
        </authorList>
    </citation>
    <scope>NUCLEOTIDE SEQUENCE [LARGE SCALE GENOMIC DNA]</scope>
    <source>
        <strain evidence="1">UoL-WK</strain>
    </source>
</reference>
<evidence type="ECO:0000313" key="2">
    <source>
        <dbReference type="EMBL" id="RWS04373.1"/>
    </source>
</evidence>
<evidence type="ECO:0000313" key="4">
    <source>
        <dbReference type="EMBL" id="RWS09820.1"/>
    </source>
</evidence>
<organism evidence="1 5">
    <name type="scientific">Dinothrombium tinctorium</name>
    <dbReference type="NCBI Taxonomy" id="1965070"/>
    <lineage>
        <taxon>Eukaryota</taxon>
        <taxon>Metazoa</taxon>
        <taxon>Ecdysozoa</taxon>
        <taxon>Arthropoda</taxon>
        <taxon>Chelicerata</taxon>
        <taxon>Arachnida</taxon>
        <taxon>Acari</taxon>
        <taxon>Acariformes</taxon>
        <taxon>Trombidiformes</taxon>
        <taxon>Prostigmata</taxon>
        <taxon>Anystina</taxon>
        <taxon>Parasitengona</taxon>
        <taxon>Trombidioidea</taxon>
        <taxon>Trombidiidae</taxon>
        <taxon>Dinothrombium</taxon>
    </lineage>
</organism>